<dbReference type="InterPro" id="IPR001451">
    <property type="entry name" value="Hexapep"/>
</dbReference>
<comment type="caution">
    <text evidence="2">The sequence shown here is derived from an EMBL/GenBank/DDBJ whole genome shotgun (WGS) entry which is preliminary data.</text>
</comment>
<reference evidence="3" key="1">
    <citation type="submission" date="2017-05" db="EMBL/GenBank/DDBJ databases">
        <authorList>
            <person name="Lin X."/>
        </authorList>
    </citation>
    <scope>NUCLEOTIDE SEQUENCE [LARGE SCALE GENOMIC DNA]</scope>
    <source>
        <strain evidence="3">JLT2012</strain>
    </source>
</reference>
<dbReference type="CDD" id="cd03349">
    <property type="entry name" value="LbH_XAT"/>
    <property type="match status" value="1"/>
</dbReference>
<gene>
    <name evidence="2" type="ORF">B5C34_02075</name>
</gene>
<dbReference type="Pfam" id="PF00132">
    <property type="entry name" value="Hexapep"/>
    <property type="match status" value="1"/>
</dbReference>
<dbReference type="PANTHER" id="PTHR43300:SF11">
    <property type="entry name" value="ACETYLTRANSFERASE RV3034C-RELATED"/>
    <property type="match status" value="1"/>
</dbReference>
<dbReference type="AlphaFoldDB" id="A0A219B1Z7"/>
<dbReference type="EMBL" id="NFZT01000001">
    <property type="protein sequence ID" value="OWV32360.1"/>
    <property type="molecule type" value="Genomic_DNA"/>
</dbReference>
<dbReference type="OrthoDB" id="9815592at2"/>
<dbReference type="InterPro" id="IPR050179">
    <property type="entry name" value="Trans_hexapeptide_repeat"/>
</dbReference>
<sequence>MPAHNFPAPSTRAPLLMPDGRPHAGTVFLNAAIDHPRWDVGDYSYASCHRPPDDWAMHLAPYLYPDSEEMLRIGKFCQIADGVMFVTASANHRYDGFSSYPFAIFDGMDPARPSLPDGPFPDTVVGHDVWIGQGAKILPGAKLASGTIVGAGAVVGGTTNPYSVVAGNPAREIRRRFSQAATRRLLDLAWWDWPIDTILSHEAAICGGDLAALVRAAGSRPLVSGGEKT</sequence>
<keyword evidence="3" id="KW-1185">Reference proteome</keyword>
<dbReference type="GO" id="GO:0016740">
    <property type="term" value="F:transferase activity"/>
    <property type="evidence" value="ECO:0007669"/>
    <property type="project" value="UniProtKB-KW"/>
</dbReference>
<accession>A0A219B1Z7</accession>
<keyword evidence="2" id="KW-0808">Transferase</keyword>
<organism evidence="2 3">
    <name type="scientific">Pacificimonas flava</name>
    <dbReference type="NCBI Taxonomy" id="1234595"/>
    <lineage>
        <taxon>Bacteria</taxon>
        <taxon>Pseudomonadati</taxon>
        <taxon>Pseudomonadota</taxon>
        <taxon>Alphaproteobacteria</taxon>
        <taxon>Sphingomonadales</taxon>
        <taxon>Sphingosinicellaceae</taxon>
        <taxon>Pacificimonas</taxon>
    </lineage>
</organism>
<dbReference type="PANTHER" id="PTHR43300">
    <property type="entry name" value="ACETYLTRANSFERASE"/>
    <property type="match status" value="1"/>
</dbReference>
<dbReference type="RefSeq" id="WP_088711158.1">
    <property type="nucleotide sequence ID" value="NZ_NFZT01000001.1"/>
</dbReference>
<dbReference type="InterPro" id="IPR011004">
    <property type="entry name" value="Trimer_LpxA-like_sf"/>
</dbReference>
<name>A0A219B1Z7_9SPHN</name>
<protein>
    <submittedName>
        <fullName evidence="2">Acetyltransferase</fullName>
    </submittedName>
</protein>
<dbReference type="Gene3D" id="2.160.10.10">
    <property type="entry name" value="Hexapeptide repeat proteins"/>
    <property type="match status" value="1"/>
</dbReference>
<evidence type="ECO:0000256" key="1">
    <source>
        <dbReference type="ARBA" id="ARBA00007274"/>
    </source>
</evidence>
<comment type="similarity">
    <text evidence="1">Belongs to the transferase hexapeptide repeat family.</text>
</comment>
<dbReference type="Proteomes" id="UP000198462">
    <property type="component" value="Unassembled WGS sequence"/>
</dbReference>
<dbReference type="SUPFAM" id="SSF51161">
    <property type="entry name" value="Trimeric LpxA-like enzymes"/>
    <property type="match status" value="1"/>
</dbReference>
<evidence type="ECO:0000313" key="3">
    <source>
        <dbReference type="Proteomes" id="UP000198462"/>
    </source>
</evidence>
<proteinExistence type="inferred from homology"/>
<evidence type="ECO:0000313" key="2">
    <source>
        <dbReference type="EMBL" id="OWV32360.1"/>
    </source>
</evidence>